<dbReference type="SMART" id="SM00421">
    <property type="entry name" value="HTH_LUXR"/>
    <property type="match status" value="1"/>
</dbReference>
<feature type="domain" description="HTH luxR-type" evidence="4">
    <location>
        <begin position="160"/>
        <end position="225"/>
    </location>
</feature>
<dbReference type="InterPro" id="IPR039420">
    <property type="entry name" value="WalR-like"/>
</dbReference>
<sequence>MNLTKKREVQSLKSRIIYYDQSSEILSGSLRGKISEEIIALTLKQQKDTKEDWIFFSFDNDDKYSLNLLLEKIHELKRKEDCHILLISKNPLHKQLLTTLSFPVSGLVSLPYLKDNYSKVLQTLLNTGIFLEADFHKDIVNEIDHIKYKSMPIKQLVLIKDKVDLQLSKNEQIVLQLILDGKNNKNIAEKLYFAESTISTIVCRLIKKTCARDRTDALVKAIKCGWVEGQR</sequence>
<dbReference type="InterPro" id="IPR016032">
    <property type="entry name" value="Sig_transdc_resp-reg_C-effctor"/>
</dbReference>
<name>A0A3A9K8F7_9BACI</name>
<dbReference type="PANTHER" id="PTHR43214">
    <property type="entry name" value="TWO-COMPONENT RESPONSE REGULATOR"/>
    <property type="match status" value="1"/>
</dbReference>
<evidence type="ECO:0000313" key="5">
    <source>
        <dbReference type="EMBL" id="RKL67110.1"/>
    </source>
</evidence>
<dbReference type="Pfam" id="PF00196">
    <property type="entry name" value="GerE"/>
    <property type="match status" value="1"/>
</dbReference>
<dbReference type="AlphaFoldDB" id="A0A3A9K8F7"/>
<keyword evidence="6" id="KW-1185">Reference proteome</keyword>
<reference evidence="5 6" key="1">
    <citation type="submission" date="2017-10" db="EMBL/GenBank/DDBJ databases">
        <title>Bacillus sp. nov., a halophilic bacterium isolated from a Keqin Lake.</title>
        <authorList>
            <person name="Wang H."/>
        </authorList>
    </citation>
    <scope>NUCLEOTIDE SEQUENCE [LARGE SCALE GENOMIC DNA]</scope>
    <source>
        <strain evidence="5 6">KCTC 13187</strain>
    </source>
</reference>
<organism evidence="5 6">
    <name type="scientific">Salipaludibacillus neizhouensis</name>
    <dbReference type="NCBI Taxonomy" id="885475"/>
    <lineage>
        <taxon>Bacteria</taxon>
        <taxon>Bacillati</taxon>
        <taxon>Bacillota</taxon>
        <taxon>Bacilli</taxon>
        <taxon>Bacillales</taxon>
        <taxon>Bacillaceae</taxon>
    </lineage>
</organism>
<dbReference type="PROSITE" id="PS50043">
    <property type="entry name" value="HTH_LUXR_2"/>
    <property type="match status" value="1"/>
</dbReference>
<dbReference type="Gene3D" id="1.10.10.10">
    <property type="entry name" value="Winged helix-like DNA-binding domain superfamily/Winged helix DNA-binding domain"/>
    <property type="match status" value="1"/>
</dbReference>
<evidence type="ECO:0000256" key="2">
    <source>
        <dbReference type="ARBA" id="ARBA00023125"/>
    </source>
</evidence>
<evidence type="ECO:0000256" key="3">
    <source>
        <dbReference type="ARBA" id="ARBA00023163"/>
    </source>
</evidence>
<evidence type="ECO:0000256" key="1">
    <source>
        <dbReference type="ARBA" id="ARBA00023015"/>
    </source>
</evidence>
<proteinExistence type="predicted"/>
<evidence type="ECO:0000259" key="4">
    <source>
        <dbReference type="PROSITE" id="PS50043"/>
    </source>
</evidence>
<gene>
    <name evidence="5" type="ORF">CR203_11380</name>
</gene>
<protein>
    <recommendedName>
        <fullName evidence="4">HTH luxR-type domain-containing protein</fullName>
    </recommendedName>
</protein>
<dbReference type="PRINTS" id="PR00038">
    <property type="entry name" value="HTHLUXR"/>
</dbReference>
<dbReference type="InterPro" id="IPR036388">
    <property type="entry name" value="WH-like_DNA-bd_sf"/>
</dbReference>
<dbReference type="RefSeq" id="WP_110937404.1">
    <property type="nucleotide sequence ID" value="NZ_KZ614146.1"/>
</dbReference>
<dbReference type="EMBL" id="PDOE01000004">
    <property type="protein sequence ID" value="RKL67110.1"/>
    <property type="molecule type" value="Genomic_DNA"/>
</dbReference>
<keyword evidence="3" id="KW-0804">Transcription</keyword>
<dbReference type="OrthoDB" id="2965189at2"/>
<keyword evidence="2" id="KW-0238">DNA-binding</keyword>
<dbReference type="InterPro" id="IPR000792">
    <property type="entry name" value="Tscrpt_reg_LuxR_C"/>
</dbReference>
<evidence type="ECO:0000313" key="6">
    <source>
        <dbReference type="Proteomes" id="UP000281498"/>
    </source>
</evidence>
<keyword evidence="1" id="KW-0805">Transcription regulation</keyword>
<dbReference type="GO" id="GO:0003677">
    <property type="term" value="F:DNA binding"/>
    <property type="evidence" value="ECO:0007669"/>
    <property type="project" value="UniProtKB-KW"/>
</dbReference>
<dbReference type="PROSITE" id="PS00622">
    <property type="entry name" value="HTH_LUXR_1"/>
    <property type="match status" value="1"/>
</dbReference>
<accession>A0A3A9K8F7</accession>
<dbReference type="Proteomes" id="UP000281498">
    <property type="component" value="Unassembled WGS sequence"/>
</dbReference>
<comment type="caution">
    <text evidence="5">The sequence shown here is derived from an EMBL/GenBank/DDBJ whole genome shotgun (WGS) entry which is preliminary data.</text>
</comment>
<dbReference type="GO" id="GO:0006355">
    <property type="term" value="P:regulation of DNA-templated transcription"/>
    <property type="evidence" value="ECO:0007669"/>
    <property type="project" value="InterPro"/>
</dbReference>
<dbReference type="SUPFAM" id="SSF46894">
    <property type="entry name" value="C-terminal effector domain of the bipartite response regulators"/>
    <property type="match status" value="1"/>
</dbReference>